<evidence type="ECO:0000259" key="5">
    <source>
        <dbReference type="PROSITE" id="PS50146"/>
    </source>
</evidence>
<organism evidence="6 7">
    <name type="scientific">Cerina litoralis</name>
    <dbReference type="NCBI Taxonomy" id="2874477"/>
    <lineage>
        <taxon>Bacteria</taxon>
        <taxon>Pseudomonadati</taxon>
        <taxon>Bacteroidota</taxon>
        <taxon>Flavobacteriia</taxon>
        <taxon>Flavobacteriales</taxon>
        <taxon>Flavobacteriaceae</taxon>
        <taxon>Cerina</taxon>
    </lineage>
</organism>
<evidence type="ECO:0000256" key="2">
    <source>
        <dbReference type="ARBA" id="ARBA00022741"/>
    </source>
</evidence>
<dbReference type="AlphaFoldDB" id="A0AAE3EVE0"/>
<name>A0AAE3EVE0_9FLAO</name>
<comment type="caution">
    <text evidence="6">The sequence shown here is derived from an EMBL/GenBank/DDBJ whole genome shotgun (WGS) entry which is preliminary data.</text>
</comment>
<dbReference type="InterPro" id="IPR016064">
    <property type="entry name" value="NAD/diacylglycerol_kinase_sf"/>
</dbReference>
<dbReference type="Pfam" id="PF19279">
    <property type="entry name" value="YegS_C"/>
    <property type="match status" value="1"/>
</dbReference>
<dbReference type="PANTHER" id="PTHR12358:SF106">
    <property type="entry name" value="LIPID KINASE YEGS"/>
    <property type="match status" value="1"/>
</dbReference>
<dbReference type="GO" id="GO:0016301">
    <property type="term" value="F:kinase activity"/>
    <property type="evidence" value="ECO:0007669"/>
    <property type="project" value="UniProtKB-KW"/>
</dbReference>
<evidence type="ECO:0000313" key="7">
    <source>
        <dbReference type="Proteomes" id="UP001200642"/>
    </source>
</evidence>
<dbReference type="SMART" id="SM00046">
    <property type="entry name" value="DAGKc"/>
    <property type="match status" value="1"/>
</dbReference>
<keyword evidence="1" id="KW-0808">Transferase</keyword>
<reference evidence="6" key="1">
    <citation type="submission" date="2023-02" db="EMBL/GenBank/DDBJ databases">
        <title>Genome of Flavobacteriaceae gen. nov. sp. strain F89.</title>
        <authorList>
            <person name="Wang Y."/>
        </authorList>
    </citation>
    <scope>NUCLEOTIDE SEQUENCE</scope>
    <source>
        <strain evidence="6">F89</strain>
    </source>
</reference>
<dbReference type="InterPro" id="IPR050187">
    <property type="entry name" value="Lipid_Phosphate_FormReg"/>
</dbReference>
<dbReference type="PANTHER" id="PTHR12358">
    <property type="entry name" value="SPHINGOSINE KINASE"/>
    <property type="match status" value="1"/>
</dbReference>
<keyword evidence="7" id="KW-1185">Reference proteome</keyword>
<dbReference type="RefSeq" id="WP_317901516.1">
    <property type="nucleotide sequence ID" value="NZ_JAIRBC010000007.1"/>
</dbReference>
<keyword evidence="4" id="KW-0067">ATP-binding</keyword>
<keyword evidence="2" id="KW-0547">Nucleotide-binding</keyword>
<dbReference type="GO" id="GO:0005524">
    <property type="term" value="F:ATP binding"/>
    <property type="evidence" value="ECO:0007669"/>
    <property type="project" value="UniProtKB-KW"/>
</dbReference>
<sequence>MKDGSLHIHFIVNPIAGKGGPPLSKQFLEQFFVSGLHHLSVKHSTFKKHAIALTQKSIEENADIIVACGGDGTINEVASCLVGSSIPLGIVPIGSGNGLATNLSIPKNIRKALEIIKNQNSIKIDVGKTNDKYFFCNTGVGFDASVIKNYESLGRRTLSGYLRACLTSFQELGSPQKVQININGLNFPINPFMIFASNSNEMGYRFTLTPNASLQDGLLDVLVITKIGKLKILWLGLLLLLNRPYLLKESRYFQTNHLELHSVDGGSLDSQVDGELHLVEDGMISIQIVKKAIEVIVPSNIQE</sequence>
<dbReference type="InterPro" id="IPR045540">
    <property type="entry name" value="YegS/DAGK_C"/>
</dbReference>
<dbReference type="SUPFAM" id="SSF111331">
    <property type="entry name" value="NAD kinase/diacylglycerol kinase-like"/>
    <property type="match status" value="1"/>
</dbReference>
<accession>A0AAE3EVE0</accession>
<dbReference type="Proteomes" id="UP001200642">
    <property type="component" value="Unassembled WGS sequence"/>
</dbReference>
<evidence type="ECO:0000256" key="3">
    <source>
        <dbReference type="ARBA" id="ARBA00022777"/>
    </source>
</evidence>
<dbReference type="Pfam" id="PF00781">
    <property type="entry name" value="DAGK_cat"/>
    <property type="match status" value="1"/>
</dbReference>
<dbReference type="Gene3D" id="3.40.50.10330">
    <property type="entry name" value="Probable inorganic polyphosphate/atp-NAD kinase, domain 1"/>
    <property type="match status" value="1"/>
</dbReference>
<dbReference type="PROSITE" id="PS50146">
    <property type="entry name" value="DAGK"/>
    <property type="match status" value="1"/>
</dbReference>
<dbReference type="Gene3D" id="2.60.200.40">
    <property type="match status" value="1"/>
</dbReference>
<evidence type="ECO:0000256" key="4">
    <source>
        <dbReference type="ARBA" id="ARBA00022840"/>
    </source>
</evidence>
<evidence type="ECO:0000313" key="6">
    <source>
        <dbReference type="EMBL" id="MCG2460371.1"/>
    </source>
</evidence>
<dbReference type="GO" id="GO:0005886">
    <property type="term" value="C:plasma membrane"/>
    <property type="evidence" value="ECO:0007669"/>
    <property type="project" value="TreeGrafter"/>
</dbReference>
<dbReference type="InterPro" id="IPR017438">
    <property type="entry name" value="ATP-NAD_kinase_N"/>
</dbReference>
<gene>
    <name evidence="6" type="ORF">K8352_06395</name>
</gene>
<feature type="domain" description="DAGKc" evidence="5">
    <location>
        <begin position="3"/>
        <end position="133"/>
    </location>
</feature>
<proteinExistence type="predicted"/>
<evidence type="ECO:0000256" key="1">
    <source>
        <dbReference type="ARBA" id="ARBA00022679"/>
    </source>
</evidence>
<keyword evidence="3 6" id="KW-0418">Kinase</keyword>
<protein>
    <submittedName>
        <fullName evidence="6">NAD(+)/NADH kinase</fullName>
    </submittedName>
</protein>
<dbReference type="EMBL" id="JAIRBC010000007">
    <property type="protein sequence ID" value="MCG2460371.1"/>
    <property type="molecule type" value="Genomic_DNA"/>
</dbReference>
<dbReference type="InterPro" id="IPR001206">
    <property type="entry name" value="Diacylglycerol_kinase_cat_dom"/>
</dbReference>